<proteinExistence type="predicted"/>
<gene>
    <name evidence="1" type="ORF">pBPS012</name>
</gene>
<sequence>MSRVSFWDRYTLTKLRPEVVMKRAQRFAEYEGWKIEASPIILSGQRLFQAGVVIESTDGERFVFSDLGNRVYRWQA</sequence>
<evidence type="ECO:0000313" key="1">
    <source>
        <dbReference type="EMBL" id="AJL34895.1"/>
    </source>
</evidence>
<geneLocation type="plasmid" evidence="1">
    <name>pBPSE01</name>
</geneLocation>
<accession>A0A0C5B275</accession>
<name>A0A0C5B275_BURPE</name>
<protein>
    <submittedName>
        <fullName evidence="1">Uncharacterized protein</fullName>
    </submittedName>
</protein>
<keyword evidence="1" id="KW-0614">Plasmid</keyword>
<dbReference type="AlphaFoldDB" id="A0A0C5B275"/>
<organism evidence="1">
    <name type="scientific">Burkholderia pseudomallei</name>
    <name type="common">Pseudomonas pseudomallei</name>
    <dbReference type="NCBI Taxonomy" id="28450"/>
    <lineage>
        <taxon>Bacteria</taxon>
        <taxon>Pseudomonadati</taxon>
        <taxon>Pseudomonadota</taxon>
        <taxon>Betaproteobacteria</taxon>
        <taxon>Burkholderiales</taxon>
        <taxon>Burkholderiaceae</taxon>
        <taxon>Burkholderia</taxon>
        <taxon>pseudomallei group</taxon>
    </lineage>
</organism>
<dbReference type="EMBL" id="KF418775">
    <property type="protein sequence ID" value="AJL34895.1"/>
    <property type="molecule type" value="Genomic_DNA"/>
</dbReference>
<reference evidence="1" key="1">
    <citation type="submission" date="2013-07" db="EMBL/GenBank/DDBJ databases">
        <title>Complete sequence of a native Burkholderia pseudomallei plasmid.</title>
        <authorList>
            <person name="Stone J.K."/>
            <person name="Bollig M.C."/>
            <person name="Gibbons H.S."/>
            <person name="Mayo M."/>
            <person name="Currie B.J."/>
            <person name="Keim P."/>
            <person name="Tuanyok A."/>
        </authorList>
    </citation>
    <scope>NUCLEOTIDE SEQUENCE</scope>
    <source>
        <strain evidence="1">MSHR1950</strain>
        <plasmid evidence="1">pBPSE01</plasmid>
    </source>
</reference>